<dbReference type="GO" id="GO:0016702">
    <property type="term" value="F:oxidoreductase activity, acting on single donors with incorporation of molecular oxygen, incorporation of two atoms of oxygen"/>
    <property type="evidence" value="ECO:0007669"/>
    <property type="project" value="InterPro"/>
</dbReference>
<organism evidence="2 3">
    <name type="scientific">Methylocucumis oryzae</name>
    <dbReference type="NCBI Taxonomy" id="1632867"/>
    <lineage>
        <taxon>Bacteria</taxon>
        <taxon>Pseudomonadati</taxon>
        <taxon>Pseudomonadota</taxon>
        <taxon>Gammaproteobacteria</taxon>
        <taxon>Methylococcales</taxon>
        <taxon>Methylococcaceae</taxon>
        <taxon>Methylocucumis</taxon>
    </lineage>
</organism>
<proteinExistence type="predicted"/>
<protein>
    <recommendedName>
        <fullName evidence="1">Intradiol ring-cleavage dioxygenases domain-containing protein</fullName>
    </recommendedName>
</protein>
<dbReference type="Proteomes" id="UP000033684">
    <property type="component" value="Unassembled WGS sequence"/>
</dbReference>
<evidence type="ECO:0000313" key="2">
    <source>
        <dbReference type="EMBL" id="KJV06176.1"/>
    </source>
</evidence>
<sequence length="227" mass="25037">MTAFAFSGLGLGHAATKTYALTPTTTEGPYFVDEKLKRSDIREAEDGQLVVLTIRVMTLDSEGQPVALPNAQVDIWHCNADGDYSDVKNNIANTCGETFLRGYQISNKRGVVRFKTIFPGWYTGRTVHIHCNVRTFDNSGAVDSEHQTQIFFTEALIEKVYEAEPYLTRAARRDQFNDTDGILNGVSDPSVLIAKASYDEDRVTASIRLFVNPDDAGHTAKTSTTCG</sequence>
<dbReference type="PANTHER" id="PTHR34315:SF1">
    <property type="entry name" value="INTRADIOL RING-CLEAVAGE DIOXYGENASES DOMAIN-CONTAINING PROTEIN-RELATED"/>
    <property type="match status" value="1"/>
</dbReference>
<reference evidence="2 3" key="2">
    <citation type="journal article" date="2016" name="Microb. Ecol.">
        <title>Genome Characteristics of a Novel Type I Methanotroph (Sn10-6) Isolated from a Flooded Indian Rice Field.</title>
        <authorList>
            <person name="Rahalkar M.C."/>
            <person name="Pandit P.S."/>
            <person name="Dhakephalkar P.K."/>
            <person name="Pore S."/>
            <person name="Arora P."/>
            <person name="Kapse N."/>
        </authorList>
    </citation>
    <scope>NUCLEOTIDE SEQUENCE [LARGE SCALE GENOMIC DNA]</scope>
    <source>
        <strain evidence="2 3">Sn10-6</strain>
    </source>
</reference>
<dbReference type="Gene3D" id="2.60.130.10">
    <property type="entry name" value="Aromatic compound dioxygenase"/>
    <property type="match status" value="1"/>
</dbReference>
<dbReference type="InterPro" id="IPR015889">
    <property type="entry name" value="Intradiol_dOase_core"/>
</dbReference>
<gene>
    <name evidence="2" type="ORF">VZ94_13120</name>
</gene>
<dbReference type="EMBL" id="LAJX01000130">
    <property type="protein sequence ID" value="KJV06176.1"/>
    <property type="molecule type" value="Genomic_DNA"/>
</dbReference>
<dbReference type="AlphaFoldDB" id="A0A0F3IHF4"/>
<feature type="domain" description="Intradiol ring-cleavage dioxygenases" evidence="1">
    <location>
        <begin position="27"/>
        <end position="126"/>
    </location>
</feature>
<dbReference type="SUPFAM" id="SSF49482">
    <property type="entry name" value="Aromatic compound dioxygenase"/>
    <property type="match status" value="1"/>
</dbReference>
<dbReference type="PANTHER" id="PTHR34315">
    <property type="match status" value="1"/>
</dbReference>
<comment type="caution">
    <text evidence="2">The sequence shown here is derived from an EMBL/GenBank/DDBJ whole genome shotgun (WGS) entry which is preliminary data.</text>
</comment>
<accession>A0A0F3IHF4</accession>
<reference evidence="3" key="1">
    <citation type="submission" date="2015-03" db="EMBL/GenBank/DDBJ databases">
        <title>Draft genome sequence of a novel methanotroph (Sn10-6) isolated from flooded ricefield rhizosphere in India.</title>
        <authorList>
            <person name="Pandit P.S."/>
            <person name="Pore S.D."/>
            <person name="Arora P."/>
            <person name="Kapse N.G."/>
            <person name="Dhakephalkar P.K."/>
            <person name="Rahalkar M.C."/>
        </authorList>
    </citation>
    <scope>NUCLEOTIDE SEQUENCE [LARGE SCALE GENOMIC DNA]</scope>
    <source>
        <strain evidence="3">Sn10-6</strain>
    </source>
</reference>
<dbReference type="Pfam" id="PF00775">
    <property type="entry name" value="Dioxygenase_C"/>
    <property type="match status" value="1"/>
</dbReference>
<name>A0A0F3IHF4_9GAMM</name>
<dbReference type="GO" id="GO:0008199">
    <property type="term" value="F:ferric iron binding"/>
    <property type="evidence" value="ECO:0007669"/>
    <property type="project" value="InterPro"/>
</dbReference>
<keyword evidence="3" id="KW-1185">Reference proteome</keyword>
<dbReference type="PATRIC" id="fig|1632867.3.peg.924"/>
<evidence type="ECO:0000313" key="3">
    <source>
        <dbReference type="Proteomes" id="UP000033684"/>
    </source>
</evidence>
<dbReference type="InterPro" id="IPR000627">
    <property type="entry name" value="Intradiol_dOase_C"/>
</dbReference>
<evidence type="ECO:0000259" key="1">
    <source>
        <dbReference type="Pfam" id="PF00775"/>
    </source>
</evidence>